<dbReference type="InterPro" id="IPR006037">
    <property type="entry name" value="RCK_C"/>
</dbReference>
<evidence type="ECO:0000256" key="1">
    <source>
        <dbReference type="ARBA" id="ARBA00004141"/>
    </source>
</evidence>
<protein>
    <submittedName>
        <fullName evidence="9">Di/tricarboxylate transporter</fullName>
    </submittedName>
</protein>
<evidence type="ECO:0000256" key="4">
    <source>
        <dbReference type="ARBA" id="ARBA00022737"/>
    </source>
</evidence>
<comment type="caution">
    <text evidence="9">The sequence shown here is derived from an EMBL/GenBank/DDBJ whole genome shotgun (WGS) entry which is preliminary data.</text>
</comment>
<dbReference type="GO" id="GO:0005886">
    <property type="term" value="C:plasma membrane"/>
    <property type="evidence" value="ECO:0007669"/>
    <property type="project" value="TreeGrafter"/>
</dbReference>
<feature type="transmembrane region" description="Helical" evidence="7">
    <location>
        <begin position="28"/>
        <end position="44"/>
    </location>
</feature>
<dbReference type="PANTHER" id="PTHR43652">
    <property type="entry name" value="BASIC AMINO ACID ANTIPORTER YFCC-RELATED"/>
    <property type="match status" value="1"/>
</dbReference>
<organism evidence="9 10">
    <name type="scientific">Cocleimonas flava</name>
    <dbReference type="NCBI Taxonomy" id="634765"/>
    <lineage>
        <taxon>Bacteria</taxon>
        <taxon>Pseudomonadati</taxon>
        <taxon>Pseudomonadota</taxon>
        <taxon>Gammaproteobacteria</taxon>
        <taxon>Thiotrichales</taxon>
        <taxon>Thiotrichaceae</taxon>
        <taxon>Cocleimonas</taxon>
    </lineage>
</organism>
<feature type="transmembrane region" description="Helical" evidence="7">
    <location>
        <begin position="6"/>
        <end position="21"/>
    </location>
</feature>
<accession>A0A4V2P908</accession>
<feature type="transmembrane region" description="Helical" evidence="7">
    <location>
        <begin position="448"/>
        <end position="466"/>
    </location>
</feature>
<keyword evidence="3 7" id="KW-0812">Transmembrane</keyword>
<dbReference type="EMBL" id="SMFQ01000003">
    <property type="protein sequence ID" value="TCJ87715.1"/>
    <property type="molecule type" value="Genomic_DNA"/>
</dbReference>
<dbReference type="GO" id="GO:0006813">
    <property type="term" value="P:potassium ion transport"/>
    <property type="evidence" value="ECO:0007669"/>
    <property type="project" value="InterPro"/>
</dbReference>
<keyword evidence="10" id="KW-1185">Reference proteome</keyword>
<dbReference type="InterPro" id="IPR036721">
    <property type="entry name" value="RCK_C_sf"/>
</dbReference>
<evidence type="ECO:0000256" key="5">
    <source>
        <dbReference type="ARBA" id="ARBA00022989"/>
    </source>
</evidence>
<sequence length="593" mass="64437">MTFDQMIISGILVVALLLFAWGRWRYDLVAMFCLIVAVLFGVIPEEEAFTGFGHSAVVTVAAVLILSQGLQNAGVVSLITEKMKLIRFTPFSLLATITAVVTVLSAFMNNVGALALMLPITMVAAKEYDIPPARLLMPLAFGSILGGLTTLIGTPPNIIIAAYRAKVTGEEYAMFDFSPVGVPVAIAGVLFIVFIGWRLIPSGRMTKNASINLFEINSYLTEIQVKKDSKYIGSRLKDLPMFKGQDRTEILGVATPSTYARNVNLTYKIAEDDIFIIRADPIEIKPLLDNHDFELLNSATHIYDEPDEHTTILMEGVITHGSPLVGRDIRYFRRLSGRSIALVGLARDGESVVSRLRQLVFKSGDVLLIQGHEETIDEQFTQIGLLPLAPRAIELDRSRKVVLAMTTFVGAIILAMTNLVSLPIAFILAVMVYVLTGIVRVREVYEQIDWAVLVLLAAMIPVGNALDSTHTTKLIAETMLDLVGTDSPIIVLTLILIITMLLSSVVNNAATALVMAPISVAAAQTMGVNIDGFLMAVAVGASCAFLTPVGHQSNTLVMGPGGYQFGDYWRMGLPLEILIIVITIPLILLAWPL</sequence>
<dbReference type="InterPro" id="IPR051679">
    <property type="entry name" value="DASS-Related_Transporters"/>
</dbReference>
<feature type="transmembrane region" description="Helical" evidence="7">
    <location>
        <begin position="489"/>
        <end position="516"/>
    </location>
</feature>
<feature type="domain" description="RCK C-terminal" evidence="8">
    <location>
        <begin position="300"/>
        <end position="386"/>
    </location>
</feature>
<reference evidence="9 10" key="1">
    <citation type="submission" date="2019-03" db="EMBL/GenBank/DDBJ databases">
        <title>Genomic Encyclopedia of Type Strains, Phase IV (KMG-IV): sequencing the most valuable type-strain genomes for metagenomic binning, comparative biology and taxonomic classification.</title>
        <authorList>
            <person name="Goeker M."/>
        </authorList>
    </citation>
    <scope>NUCLEOTIDE SEQUENCE [LARGE SCALE GENOMIC DNA]</scope>
    <source>
        <strain evidence="9 10">DSM 24830</strain>
    </source>
</reference>
<evidence type="ECO:0000256" key="3">
    <source>
        <dbReference type="ARBA" id="ARBA00022692"/>
    </source>
</evidence>
<dbReference type="PANTHER" id="PTHR43652:SF2">
    <property type="entry name" value="BASIC AMINO ACID ANTIPORTER YFCC-RELATED"/>
    <property type="match status" value="1"/>
</dbReference>
<dbReference type="InterPro" id="IPR004680">
    <property type="entry name" value="Cit_transptr-like_dom"/>
</dbReference>
<dbReference type="OrthoDB" id="9809303at2"/>
<feature type="transmembrane region" description="Helical" evidence="7">
    <location>
        <begin position="135"/>
        <end position="160"/>
    </location>
</feature>
<dbReference type="Proteomes" id="UP000294887">
    <property type="component" value="Unassembled WGS sequence"/>
</dbReference>
<name>A0A4V2P908_9GAMM</name>
<dbReference type="Gene3D" id="3.30.70.1450">
    <property type="entry name" value="Regulator of K+ conductance, C-terminal domain"/>
    <property type="match status" value="1"/>
</dbReference>
<proteinExistence type="predicted"/>
<dbReference type="InterPro" id="IPR031312">
    <property type="entry name" value="Na/sul_symport_CS"/>
</dbReference>
<feature type="transmembrane region" description="Helical" evidence="7">
    <location>
        <begin position="56"/>
        <end position="78"/>
    </location>
</feature>
<dbReference type="PROSITE" id="PS51202">
    <property type="entry name" value="RCK_C"/>
    <property type="match status" value="1"/>
</dbReference>
<dbReference type="AlphaFoldDB" id="A0A4V2P908"/>
<evidence type="ECO:0000313" key="9">
    <source>
        <dbReference type="EMBL" id="TCJ87715.1"/>
    </source>
</evidence>
<evidence type="ECO:0000256" key="7">
    <source>
        <dbReference type="SAM" id="Phobius"/>
    </source>
</evidence>
<keyword evidence="5 7" id="KW-1133">Transmembrane helix</keyword>
<dbReference type="CDD" id="cd01115">
    <property type="entry name" value="SLC13_permease"/>
    <property type="match status" value="1"/>
</dbReference>
<gene>
    <name evidence="9" type="ORF">EV695_2228</name>
</gene>
<feature type="transmembrane region" description="Helical" evidence="7">
    <location>
        <begin position="424"/>
        <end position="441"/>
    </location>
</feature>
<keyword evidence="2" id="KW-0813">Transport</keyword>
<dbReference type="PROSITE" id="PS01271">
    <property type="entry name" value="NA_SULFATE"/>
    <property type="match status" value="1"/>
</dbReference>
<feature type="transmembrane region" description="Helical" evidence="7">
    <location>
        <begin position="528"/>
        <end position="548"/>
    </location>
</feature>
<evidence type="ECO:0000313" key="10">
    <source>
        <dbReference type="Proteomes" id="UP000294887"/>
    </source>
</evidence>
<dbReference type="GO" id="GO:0008324">
    <property type="term" value="F:monoatomic cation transmembrane transporter activity"/>
    <property type="evidence" value="ECO:0007669"/>
    <property type="project" value="InterPro"/>
</dbReference>
<evidence type="ECO:0000259" key="8">
    <source>
        <dbReference type="PROSITE" id="PS51202"/>
    </source>
</evidence>
<keyword evidence="6 7" id="KW-0472">Membrane</keyword>
<comment type="subcellular location">
    <subcellularLocation>
        <location evidence="1">Membrane</location>
        <topology evidence="1">Multi-pass membrane protein</topology>
    </subcellularLocation>
</comment>
<evidence type="ECO:0000256" key="2">
    <source>
        <dbReference type="ARBA" id="ARBA00022448"/>
    </source>
</evidence>
<feature type="transmembrane region" description="Helical" evidence="7">
    <location>
        <begin position="180"/>
        <end position="200"/>
    </location>
</feature>
<feature type="transmembrane region" description="Helical" evidence="7">
    <location>
        <begin position="85"/>
        <end position="105"/>
    </location>
</feature>
<dbReference type="Pfam" id="PF03600">
    <property type="entry name" value="CitMHS"/>
    <property type="match status" value="1"/>
</dbReference>
<dbReference type="SUPFAM" id="SSF116726">
    <property type="entry name" value="TrkA C-terminal domain-like"/>
    <property type="match status" value="2"/>
</dbReference>
<feature type="transmembrane region" description="Helical" evidence="7">
    <location>
        <begin position="568"/>
        <end position="591"/>
    </location>
</feature>
<dbReference type="Pfam" id="PF02080">
    <property type="entry name" value="TrkA_C"/>
    <property type="match status" value="1"/>
</dbReference>
<feature type="transmembrane region" description="Helical" evidence="7">
    <location>
        <begin position="401"/>
        <end position="418"/>
    </location>
</feature>
<evidence type="ECO:0000256" key="6">
    <source>
        <dbReference type="ARBA" id="ARBA00023136"/>
    </source>
</evidence>
<keyword evidence="4" id="KW-0677">Repeat</keyword>
<dbReference type="RefSeq" id="WP_131905968.1">
    <property type="nucleotide sequence ID" value="NZ_BAAAFU010000004.1"/>
</dbReference>